<dbReference type="AlphaFoldDB" id="A0A5A9N1V2"/>
<proteinExistence type="predicted"/>
<dbReference type="Proteomes" id="UP000324632">
    <property type="component" value="Chromosome 25"/>
</dbReference>
<name>A0A5A9N1V2_9TELE</name>
<reference evidence="1 2" key="1">
    <citation type="journal article" date="2019" name="Mol. Ecol. Resour.">
        <title>Chromosome-level genome assembly of Triplophysa tibetana, a fish adapted to the harsh high-altitude environment of the Tibetan Plateau.</title>
        <authorList>
            <person name="Yang X."/>
            <person name="Liu H."/>
            <person name="Ma Z."/>
            <person name="Zou Y."/>
            <person name="Zou M."/>
            <person name="Mao Y."/>
            <person name="Li X."/>
            <person name="Wang H."/>
            <person name="Chen T."/>
            <person name="Wang W."/>
            <person name="Yang R."/>
        </authorList>
    </citation>
    <scope>NUCLEOTIDE SEQUENCE [LARGE SCALE GENOMIC DNA]</scope>
    <source>
        <strain evidence="1">TTIB1903HZAU</strain>
        <tissue evidence="1">Muscle</tissue>
    </source>
</reference>
<evidence type="ECO:0000313" key="2">
    <source>
        <dbReference type="Proteomes" id="UP000324632"/>
    </source>
</evidence>
<evidence type="ECO:0000313" key="1">
    <source>
        <dbReference type="EMBL" id="KAA0702517.1"/>
    </source>
</evidence>
<gene>
    <name evidence="1" type="ORF">E1301_Tti022011</name>
</gene>
<protein>
    <submittedName>
        <fullName evidence="1">Uncharacterized protein</fullName>
    </submittedName>
</protein>
<dbReference type="EMBL" id="SOYY01000025">
    <property type="protein sequence ID" value="KAA0702517.1"/>
    <property type="molecule type" value="Genomic_DNA"/>
</dbReference>
<accession>A0A5A9N1V2</accession>
<keyword evidence="2" id="KW-1185">Reference proteome</keyword>
<sequence length="107" mass="12115">MEVLLPSSRSKSGEEHSLFVDGGYVTLTGKKHNVLELKSIEEDIEVMAVSEKEGGLCLMTEDFKEFMVPFDICQLTSDDILVDLPMKFHVVHISEKITQIEHFPSEM</sequence>
<comment type="caution">
    <text evidence="1">The sequence shown here is derived from an EMBL/GenBank/DDBJ whole genome shotgun (WGS) entry which is preliminary data.</text>
</comment>
<organism evidence="1 2">
    <name type="scientific">Triplophysa tibetana</name>
    <dbReference type="NCBI Taxonomy" id="1572043"/>
    <lineage>
        <taxon>Eukaryota</taxon>
        <taxon>Metazoa</taxon>
        <taxon>Chordata</taxon>
        <taxon>Craniata</taxon>
        <taxon>Vertebrata</taxon>
        <taxon>Euteleostomi</taxon>
        <taxon>Actinopterygii</taxon>
        <taxon>Neopterygii</taxon>
        <taxon>Teleostei</taxon>
        <taxon>Ostariophysi</taxon>
        <taxon>Cypriniformes</taxon>
        <taxon>Nemacheilidae</taxon>
        <taxon>Triplophysa</taxon>
    </lineage>
</organism>